<name>A0A0E9V969_ANGAN</name>
<accession>A0A0E9V969</accession>
<dbReference type="AlphaFoldDB" id="A0A0E9V969"/>
<protein>
    <submittedName>
        <fullName evidence="1">Uncharacterized protein</fullName>
    </submittedName>
</protein>
<proteinExistence type="predicted"/>
<reference evidence="1" key="1">
    <citation type="submission" date="2014-11" db="EMBL/GenBank/DDBJ databases">
        <authorList>
            <person name="Amaro Gonzalez C."/>
        </authorList>
    </citation>
    <scope>NUCLEOTIDE SEQUENCE</scope>
</reference>
<organism evidence="1">
    <name type="scientific">Anguilla anguilla</name>
    <name type="common">European freshwater eel</name>
    <name type="synonym">Muraena anguilla</name>
    <dbReference type="NCBI Taxonomy" id="7936"/>
    <lineage>
        <taxon>Eukaryota</taxon>
        <taxon>Metazoa</taxon>
        <taxon>Chordata</taxon>
        <taxon>Craniata</taxon>
        <taxon>Vertebrata</taxon>
        <taxon>Euteleostomi</taxon>
        <taxon>Actinopterygii</taxon>
        <taxon>Neopterygii</taxon>
        <taxon>Teleostei</taxon>
        <taxon>Anguilliformes</taxon>
        <taxon>Anguillidae</taxon>
        <taxon>Anguilla</taxon>
    </lineage>
</organism>
<reference evidence="1" key="2">
    <citation type="journal article" date="2015" name="Fish Shellfish Immunol.">
        <title>Early steps in the European eel (Anguilla anguilla)-Vibrio vulnificus interaction in the gills: Role of the RtxA13 toxin.</title>
        <authorList>
            <person name="Callol A."/>
            <person name="Pajuelo D."/>
            <person name="Ebbesson L."/>
            <person name="Teles M."/>
            <person name="MacKenzie S."/>
            <person name="Amaro C."/>
        </authorList>
    </citation>
    <scope>NUCLEOTIDE SEQUENCE</scope>
</reference>
<dbReference type="EMBL" id="GBXM01033980">
    <property type="protein sequence ID" value="JAH74597.1"/>
    <property type="molecule type" value="Transcribed_RNA"/>
</dbReference>
<evidence type="ECO:0000313" key="1">
    <source>
        <dbReference type="EMBL" id="JAH74597.1"/>
    </source>
</evidence>
<sequence>MCYTSIVFIFYGEASSVRFILLEQSPDGPMVF</sequence>